<reference evidence="6" key="1">
    <citation type="journal article" date="2019" name="Int. J. Syst. Evol. Microbiol.">
        <title>The Global Catalogue of Microorganisms (GCM) 10K type strain sequencing project: providing services to taxonomists for standard genome sequencing and annotation.</title>
        <authorList>
            <consortium name="The Broad Institute Genomics Platform"/>
            <consortium name="The Broad Institute Genome Sequencing Center for Infectious Disease"/>
            <person name="Wu L."/>
            <person name="Ma J."/>
        </authorList>
    </citation>
    <scope>NUCLEOTIDE SEQUENCE [LARGE SCALE GENOMIC DNA]</scope>
    <source>
        <strain evidence="6">CCM 8932</strain>
    </source>
</reference>
<organism evidence="5 6">
    <name type="scientific">Lactiplantibacillus dongliensis</name>
    <dbReference type="NCBI Taxonomy" id="2559919"/>
    <lineage>
        <taxon>Bacteria</taxon>
        <taxon>Bacillati</taxon>
        <taxon>Bacillota</taxon>
        <taxon>Bacilli</taxon>
        <taxon>Lactobacillales</taxon>
        <taxon>Lactobacillaceae</taxon>
        <taxon>Lactiplantibacillus</taxon>
    </lineage>
</organism>
<dbReference type="SUPFAM" id="SSF46785">
    <property type="entry name" value="Winged helix' DNA-binding domain"/>
    <property type="match status" value="1"/>
</dbReference>
<dbReference type="CDD" id="cd07377">
    <property type="entry name" value="WHTH_GntR"/>
    <property type="match status" value="1"/>
</dbReference>
<protein>
    <submittedName>
        <fullName evidence="5">GntR family transcriptional regulator</fullName>
    </submittedName>
</protein>
<evidence type="ECO:0000313" key="6">
    <source>
        <dbReference type="Proteomes" id="UP001596253"/>
    </source>
</evidence>
<sequence>MSRKEPIYQTILNALILELNSNRFKKNAPFYSEKELREKYQVSSTTVVRVLNMLADQGYIHRIQGKGSFVSKFNRGTAVKITDTHAYDLDDEQVAVLVVNETTPVKARSKFETTTPVWYFERLREIQQVPFEYSQSWYLKSLLPPASVSRPRLIHSLYALIRKHAQLDLAQQPFEQEYAVTVVPNQRVADYLHVTLDAPVVKVERWVFREDQILEYTLSYLLPNYFGLHLTSTAQPRVASEIR</sequence>
<evidence type="ECO:0000259" key="4">
    <source>
        <dbReference type="PROSITE" id="PS50949"/>
    </source>
</evidence>
<dbReference type="InterPro" id="IPR050679">
    <property type="entry name" value="Bact_HTH_transcr_reg"/>
</dbReference>
<dbReference type="Gene3D" id="1.10.10.10">
    <property type="entry name" value="Winged helix-like DNA-binding domain superfamily/Winged helix DNA-binding domain"/>
    <property type="match status" value="1"/>
</dbReference>
<dbReference type="Proteomes" id="UP001596253">
    <property type="component" value="Unassembled WGS sequence"/>
</dbReference>
<dbReference type="InterPro" id="IPR028978">
    <property type="entry name" value="Chorismate_lyase_/UTRA_dom_sf"/>
</dbReference>
<dbReference type="Pfam" id="PF07702">
    <property type="entry name" value="UTRA"/>
    <property type="match status" value="1"/>
</dbReference>
<dbReference type="PANTHER" id="PTHR44846:SF17">
    <property type="entry name" value="GNTR-FAMILY TRANSCRIPTIONAL REGULATOR"/>
    <property type="match status" value="1"/>
</dbReference>
<keyword evidence="2" id="KW-0238">DNA-binding</keyword>
<evidence type="ECO:0000256" key="2">
    <source>
        <dbReference type="ARBA" id="ARBA00023125"/>
    </source>
</evidence>
<dbReference type="EMBL" id="JBHSSD010000040">
    <property type="protein sequence ID" value="MFC6164874.1"/>
    <property type="molecule type" value="Genomic_DNA"/>
</dbReference>
<keyword evidence="1" id="KW-0805">Transcription regulation</keyword>
<dbReference type="PROSITE" id="PS50949">
    <property type="entry name" value="HTH_GNTR"/>
    <property type="match status" value="1"/>
</dbReference>
<comment type="caution">
    <text evidence="5">The sequence shown here is derived from an EMBL/GenBank/DDBJ whole genome shotgun (WGS) entry which is preliminary data.</text>
</comment>
<dbReference type="Pfam" id="PF00392">
    <property type="entry name" value="GntR"/>
    <property type="match status" value="1"/>
</dbReference>
<dbReference type="SMART" id="SM00866">
    <property type="entry name" value="UTRA"/>
    <property type="match status" value="1"/>
</dbReference>
<dbReference type="InterPro" id="IPR011663">
    <property type="entry name" value="UTRA"/>
</dbReference>
<dbReference type="Gene3D" id="3.40.1410.10">
    <property type="entry name" value="Chorismate lyase-like"/>
    <property type="match status" value="1"/>
</dbReference>
<dbReference type="InterPro" id="IPR000524">
    <property type="entry name" value="Tscrpt_reg_HTH_GntR"/>
</dbReference>
<dbReference type="PANTHER" id="PTHR44846">
    <property type="entry name" value="MANNOSYL-D-GLYCERATE TRANSPORT/METABOLISM SYSTEM REPRESSOR MNGR-RELATED"/>
    <property type="match status" value="1"/>
</dbReference>
<gene>
    <name evidence="5" type="ORF">ACFP3T_09360</name>
</gene>
<dbReference type="SMART" id="SM00345">
    <property type="entry name" value="HTH_GNTR"/>
    <property type="match status" value="1"/>
</dbReference>
<dbReference type="InterPro" id="IPR036390">
    <property type="entry name" value="WH_DNA-bd_sf"/>
</dbReference>
<dbReference type="SUPFAM" id="SSF64288">
    <property type="entry name" value="Chorismate lyase-like"/>
    <property type="match status" value="1"/>
</dbReference>
<dbReference type="RefSeq" id="WP_137639545.1">
    <property type="nucleotide sequence ID" value="NZ_BJDK01000007.1"/>
</dbReference>
<feature type="domain" description="HTH gntR-type" evidence="4">
    <location>
        <begin position="5"/>
        <end position="73"/>
    </location>
</feature>
<proteinExistence type="predicted"/>
<evidence type="ECO:0000256" key="3">
    <source>
        <dbReference type="ARBA" id="ARBA00023163"/>
    </source>
</evidence>
<name>A0ABW1R6U0_9LACO</name>
<keyword evidence="6" id="KW-1185">Reference proteome</keyword>
<accession>A0ABW1R6U0</accession>
<dbReference type="InterPro" id="IPR036388">
    <property type="entry name" value="WH-like_DNA-bd_sf"/>
</dbReference>
<evidence type="ECO:0000256" key="1">
    <source>
        <dbReference type="ARBA" id="ARBA00023015"/>
    </source>
</evidence>
<evidence type="ECO:0000313" key="5">
    <source>
        <dbReference type="EMBL" id="MFC6164874.1"/>
    </source>
</evidence>
<keyword evidence="3" id="KW-0804">Transcription</keyword>